<name>A0AC60QGW0_IXOPE</name>
<dbReference type="Proteomes" id="UP000805193">
    <property type="component" value="Unassembled WGS sequence"/>
</dbReference>
<keyword evidence="2" id="KW-1185">Reference proteome</keyword>
<accession>A0AC60QGW0</accession>
<comment type="caution">
    <text evidence="1">The sequence shown here is derived from an EMBL/GenBank/DDBJ whole genome shotgun (WGS) entry which is preliminary data.</text>
</comment>
<gene>
    <name evidence="1" type="ORF">HPB47_019960</name>
</gene>
<evidence type="ECO:0000313" key="1">
    <source>
        <dbReference type="EMBL" id="KAG0433426.1"/>
    </source>
</evidence>
<organism evidence="1 2">
    <name type="scientific">Ixodes persulcatus</name>
    <name type="common">Taiga tick</name>
    <dbReference type="NCBI Taxonomy" id="34615"/>
    <lineage>
        <taxon>Eukaryota</taxon>
        <taxon>Metazoa</taxon>
        <taxon>Ecdysozoa</taxon>
        <taxon>Arthropoda</taxon>
        <taxon>Chelicerata</taxon>
        <taxon>Arachnida</taxon>
        <taxon>Acari</taxon>
        <taxon>Parasitiformes</taxon>
        <taxon>Ixodida</taxon>
        <taxon>Ixodoidea</taxon>
        <taxon>Ixodidae</taxon>
        <taxon>Ixodinae</taxon>
        <taxon>Ixodes</taxon>
    </lineage>
</organism>
<proteinExistence type="predicted"/>
<protein>
    <submittedName>
        <fullName evidence="1">Uncharacterized protein</fullName>
    </submittedName>
</protein>
<sequence>MRRGQCAAGAAAAAGAAVDSRGPDAVMDASSATQTRKGTPVWSPVSSLLLFFLLVGIGSASGRAKKQQMVVRSDQLLTSVLCTNLMN</sequence>
<dbReference type="EMBL" id="JABSTQ010009062">
    <property type="protein sequence ID" value="KAG0433426.1"/>
    <property type="molecule type" value="Genomic_DNA"/>
</dbReference>
<reference evidence="1 2" key="1">
    <citation type="journal article" date="2020" name="Cell">
        <title>Large-Scale Comparative Analyses of Tick Genomes Elucidate Their Genetic Diversity and Vector Capacities.</title>
        <authorList>
            <consortium name="Tick Genome and Microbiome Consortium (TIGMIC)"/>
            <person name="Jia N."/>
            <person name="Wang J."/>
            <person name="Shi W."/>
            <person name="Du L."/>
            <person name="Sun Y."/>
            <person name="Zhan W."/>
            <person name="Jiang J.F."/>
            <person name="Wang Q."/>
            <person name="Zhang B."/>
            <person name="Ji P."/>
            <person name="Bell-Sakyi L."/>
            <person name="Cui X.M."/>
            <person name="Yuan T.T."/>
            <person name="Jiang B.G."/>
            <person name="Yang W.F."/>
            <person name="Lam T.T."/>
            <person name="Chang Q.C."/>
            <person name="Ding S.J."/>
            <person name="Wang X.J."/>
            <person name="Zhu J.G."/>
            <person name="Ruan X.D."/>
            <person name="Zhao L."/>
            <person name="Wei J.T."/>
            <person name="Ye R.Z."/>
            <person name="Que T.C."/>
            <person name="Du C.H."/>
            <person name="Zhou Y.H."/>
            <person name="Cheng J.X."/>
            <person name="Dai P.F."/>
            <person name="Guo W.B."/>
            <person name="Han X.H."/>
            <person name="Huang E.J."/>
            <person name="Li L.F."/>
            <person name="Wei W."/>
            <person name="Gao Y.C."/>
            <person name="Liu J.Z."/>
            <person name="Shao H.Z."/>
            <person name="Wang X."/>
            <person name="Wang C.C."/>
            <person name="Yang T.C."/>
            <person name="Huo Q.B."/>
            <person name="Li W."/>
            <person name="Chen H.Y."/>
            <person name="Chen S.E."/>
            <person name="Zhou L.G."/>
            <person name="Ni X.B."/>
            <person name="Tian J.H."/>
            <person name="Sheng Y."/>
            <person name="Liu T."/>
            <person name="Pan Y.S."/>
            <person name="Xia L.Y."/>
            <person name="Li J."/>
            <person name="Zhao F."/>
            <person name="Cao W.C."/>
        </authorList>
    </citation>
    <scope>NUCLEOTIDE SEQUENCE [LARGE SCALE GENOMIC DNA]</scope>
    <source>
        <strain evidence="1">Iper-2018</strain>
    </source>
</reference>
<evidence type="ECO:0000313" key="2">
    <source>
        <dbReference type="Proteomes" id="UP000805193"/>
    </source>
</evidence>